<gene>
    <name evidence="7" type="primary">SPOSA6832_01874</name>
</gene>
<dbReference type="PANTHER" id="PTHR15245">
    <property type="entry name" value="SYMPLEKIN-RELATED"/>
    <property type="match status" value="1"/>
</dbReference>
<dbReference type="PANTHER" id="PTHR15245:SF20">
    <property type="entry name" value="SYMPLEKIN"/>
    <property type="match status" value="1"/>
</dbReference>
<evidence type="ECO:0000256" key="3">
    <source>
        <dbReference type="ARBA" id="ARBA00023242"/>
    </source>
</evidence>
<feature type="region of interest" description="Disordered" evidence="4">
    <location>
        <begin position="1"/>
        <end position="20"/>
    </location>
</feature>
<dbReference type="InterPro" id="IPR022075">
    <property type="entry name" value="Symplekin_C"/>
</dbReference>
<dbReference type="GO" id="GO:0006397">
    <property type="term" value="P:mRNA processing"/>
    <property type="evidence" value="ECO:0007669"/>
    <property type="project" value="UniProtKB-KW"/>
</dbReference>
<dbReference type="InterPro" id="IPR021850">
    <property type="entry name" value="Symplekin/Pta1"/>
</dbReference>
<keyword evidence="3" id="KW-0539">Nucleus</keyword>
<dbReference type="Pfam" id="PF11935">
    <property type="entry name" value="SYMPK_PTA1_N"/>
    <property type="match status" value="1"/>
</dbReference>
<proteinExistence type="predicted"/>
<evidence type="ECO:0000256" key="4">
    <source>
        <dbReference type="SAM" id="MobiDB-lite"/>
    </source>
</evidence>
<name>A0A0D6EK60_SPOSA</name>
<dbReference type="InterPro" id="IPR032460">
    <property type="entry name" value="Symplekin/Pta1_N"/>
</dbReference>
<evidence type="ECO:0000313" key="8">
    <source>
        <dbReference type="Proteomes" id="UP000243876"/>
    </source>
</evidence>
<feature type="compositionally biased region" description="Pro residues" evidence="4">
    <location>
        <begin position="9"/>
        <end position="20"/>
    </location>
</feature>
<feature type="non-terminal residue" evidence="7">
    <location>
        <position position="1"/>
    </location>
</feature>
<feature type="compositionally biased region" description="Basic and acidic residues" evidence="4">
    <location>
        <begin position="763"/>
        <end position="775"/>
    </location>
</feature>
<evidence type="ECO:0000256" key="1">
    <source>
        <dbReference type="ARBA" id="ARBA00004123"/>
    </source>
</evidence>
<evidence type="ECO:0000259" key="6">
    <source>
        <dbReference type="Pfam" id="PF12295"/>
    </source>
</evidence>
<feature type="region of interest" description="Disordered" evidence="4">
    <location>
        <begin position="732"/>
        <end position="775"/>
    </location>
</feature>
<dbReference type="InterPro" id="IPR011989">
    <property type="entry name" value="ARM-like"/>
</dbReference>
<feature type="compositionally biased region" description="Low complexity" evidence="4">
    <location>
        <begin position="1146"/>
        <end position="1156"/>
    </location>
</feature>
<evidence type="ECO:0000313" key="7">
    <source>
        <dbReference type="EMBL" id="CEQ40286.1"/>
    </source>
</evidence>
<dbReference type="AlphaFoldDB" id="A0A0D6EK60"/>
<feature type="compositionally biased region" description="Pro residues" evidence="4">
    <location>
        <begin position="1157"/>
        <end position="1167"/>
    </location>
</feature>
<protein>
    <submittedName>
        <fullName evidence="7">SPOSA6832_01874-mRNA-1:cds</fullName>
    </submittedName>
</protein>
<comment type="subcellular location">
    <subcellularLocation>
        <location evidence="1">Nucleus</location>
    </subcellularLocation>
</comment>
<evidence type="ECO:0000259" key="5">
    <source>
        <dbReference type="Pfam" id="PF11935"/>
    </source>
</evidence>
<keyword evidence="2" id="KW-0507">mRNA processing</keyword>
<accession>A0A0D6EK60</accession>
<feature type="region of interest" description="Disordered" evidence="4">
    <location>
        <begin position="1134"/>
        <end position="1167"/>
    </location>
</feature>
<dbReference type="OrthoDB" id="331600at2759"/>
<keyword evidence="8" id="KW-1185">Reference proteome</keyword>
<evidence type="ECO:0000256" key="2">
    <source>
        <dbReference type="ARBA" id="ARBA00022664"/>
    </source>
</evidence>
<dbReference type="Proteomes" id="UP000243876">
    <property type="component" value="Unassembled WGS sequence"/>
</dbReference>
<feature type="compositionally biased region" description="Acidic residues" evidence="4">
    <location>
        <begin position="748"/>
        <end position="762"/>
    </location>
</feature>
<reference evidence="8" key="1">
    <citation type="submission" date="2015-02" db="EMBL/GenBank/DDBJ databases">
        <authorList>
            <person name="Gon?alves P."/>
        </authorList>
    </citation>
    <scope>NUCLEOTIDE SEQUENCE [LARGE SCALE GENOMIC DNA]</scope>
</reference>
<feature type="domain" description="Symplekin/Pta1 N-terminal" evidence="5">
    <location>
        <begin position="69"/>
        <end position="295"/>
    </location>
</feature>
<dbReference type="Pfam" id="PF12295">
    <property type="entry name" value="Symplekin_C"/>
    <property type="match status" value="1"/>
</dbReference>
<dbReference type="GO" id="GO:0005847">
    <property type="term" value="C:mRNA cleavage and polyadenylation specificity factor complex"/>
    <property type="evidence" value="ECO:0007669"/>
    <property type="project" value="TreeGrafter"/>
</dbReference>
<sequence>MSYYSSSPAPTPPAASPAPALPSSDLDLVASLSAPSTEPALRATTALQAVEPLSRLLLASPGSDTTSTKLALAGFATAYPFLFRYACQSGDQLWWSRVVSLKTAVLHLWRNGGMGAKVAAVKVIQRIIQTQTTGGTADPRLARTAEPNLSLCRPNHPFLKIAQLEDEANKLLEECITTLFTSPSPDLVSALASSLTTLVKARPAFINLVVTALTNWTPAALAGQGFTQIKSVEKVVRISLTHLLKCVAFPLSRLSRLPHPSPPDAPSRRRNSLANAFQPQITQFLAQQATRMDLAALDARKKREEDASKKRQLLSTQIDEHATKRRRLNPGVDLLRAFGAANPNPAALATVPSATDAQLDTAVDVLLTVYQSLSDQALKAAIEAVRNQLPASEVAASSAEEAPKEEVAYVVDPLKLDLGDDELNIKAEVPPEPIPEEPEPLEPENHAIAFNLSVSSVDEELSAPLELTLPARHAMIFSTLKRICAAGTSGVSSAVWIPLVSRLITRGLESALEEGEGEEVDEEAITRGERLRQVLFAYVTADLPPRGRRSPSIASCRRMELARLWLNEEWYASIRRKQTQNRPYDRWLRRLLEHVCTHSSNADKALYQFMMDLPEIPADEMSRLESMCLNPDQMQLGFSTLRELAILRPSVRRAALDVLLGLTTHAGTSESLAATEPVTDGTLIVPTDKRVRNAAIMSVKKWVPDVKELSTLIVEFALSLLARLKVAVPKSEEDAGEAAGEAKKEEDHEGEAEMAMDETPPPEEEKPPFAKVRDGKVVDRLEPPKTVGEVVQHVELLLALCVKDPELLVPLFGEFPHLQPFPREALEELIVPLVRSLGIKHPGLLHILGSFPAGSDALVLKTLEILANKQKLPTNIIALLKGVAAERDLDSRFYMLIMPECNKVSRPFRLPSHPNYRSNDRLAGPRTQGEIIRYLPRVISLLDNTPVQKAAIRSIFLSIIAPPAHFSSINSLRTRSDSLTPVELMVFLHKHDREIGVKNAIEAIAICFSMADAFRPEILAAFMQQVVDEPVLPNLFLRTVIQAVTTYKSLQPFVSTTLLSRLIAKKVWTVGPLWEGFIRCAKVIAPSSFAALLQLPKEQLSDLVRKQPSMRAPLREYVLKKGGTNNARSATILEAIGEDADEPTQPVSASGASSASPAPPPVDADMR</sequence>
<dbReference type="Gene3D" id="1.25.10.10">
    <property type="entry name" value="Leucine-rich Repeat Variant"/>
    <property type="match status" value="1"/>
</dbReference>
<organism evidence="7 8">
    <name type="scientific">Sporidiobolus salmonicolor</name>
    <name type="common">Yeast-like fungus</name>
    <name type="synonym">Sporobolomyces salmonicolor</name>
    <dbReference type="NCBI Taxonomy" id="5005"/>
    <lineage>
        <taxon>Eukaryota</taxon>
        <taxon>Fungi</taxon>
        <taxon>Dikarya</taxon>
        <taxon>Basidiomycota</taxon>
        <taxon>Pucciniomycotina</taxon>
        <taxon>Microbotryomycetes</taxon>
        <taxon>Sporidiobolales</taxon>
        <taxon>Sporidiobolaceae</taxon>
        <taxon>Sporobolomyces</taxon>
    </lineage>
</organism>
<feature type="domain" description="Symplekin C-terminal" evidence="6">
    <location>
        <begin position="929"/>
        <end position="1106"/>
    </location>
</feature>
<dbReference type="EMBL" id="CENE01000006">
    <property type="protein sequence ID" value="CEQ40286.1"/>
    <property type="molecule type" value="Genomic_DNA"/>
</dbReference>